<dbReference type="SUPFAM" id="SSF56112">
    <property type="entry name" value="Protein kinase-like (PK-like)"/>
    <property type="match status" value="1"/>
</dbReference>
<dbReference type="PROSITE" id="PS50011">
    <property type="entry name" value="PROTEIN_KINASE_DOM"/>
    <property type="match status" value="1"/>
</dbReference>
<organism evidence="2 3">
    <name type="scientific">Melanomma pulvis-pyrius CBS 109.77</name>
    <dbReference type="NCBI Taxonomy" id="1314802"/>
    <lineage>
        <taxon>Eukaryota</taxon>
        <taxon>Fungi</taxon>
        <taxon>Dikarya</taxon>
        <taxon>Ascomycota</taxon>
        <taxon>Pezizomycotina</taxon>
        <taxon>Dothideomycetes</taxon>
        <taxon>Pleosporomycetidae</taxon>
        <taxon>Pleosporales</taxon>
        <taxon>Melanommataceae</taxon>
        <taxon>Melanomma</taxon>
    </lineage>
</organism>
<dbReference type="CDD" id="cd00180">
    <property type="entry name" value="PKc"/>
    <property type="match status" value="1"/>
</dbReference>
<dbReference type="Gene3D" id="1.10.510.10">
    <property type="entry name" value="Transferase(Phosphotransferase) domain 1"/>
    <property type="match status" value="1"/>
</dbReference>
<sequence>MRSNNPFLPNFTAHLPLHGASSSSVSSSRAPVLGSRPTAQLERQKTLSDYFSIEEVPRRSYTDQEFADIARLINETGRESWSRIPRIYTVLRLIDQVVAIDAFLDLGMNDFWLPFHTSQLPKSLSAFYRERFIQSQNVVLTTSIDLENDRQKEHIRFKPGESFPFTVGDRLGAGGYASVDKVLSPWSGRTYARKRFRRTKVKPSDTQSFMNELKILKRINHHHCVELVASYTDSKYFGLLISPVADCDLLAYYSTVPNSGENMIILRSFFGCLARALQFLHDGKIRHRDLKPENILVKGNTVYLTDFGISLDWENLSRSTTTEDSAKSWIYCAPEVAQYDRRNSSSDIWSLGCVFMEMFTVLKGFTVEDLRKTFRENSGRTRFYENFDVAMDWLDKLNHHGEPTDNEVARWIRNMLVIDRSSRDTAQALFLSIITAGRENKSMQNTGLFCGRCCSDDHDIESSSEAASDDNTWARDV</sequence>
<feature type="non-terminal residue" evidence="2">
    <location>
        <position position="477"/>
    </location>
</feature>
<dbReference type="SMART" id="SM00220">
    <property type="entry name" value="S_TKc"/>
    <property type="match status" value="1"/>
</dbReference>
<dbReference type="PANTHER" id="PTHR44167:SF24">
    <property type="entry name" value="SERINE_THREONINE-PROTEIN KINASE CHK2"/>
    <property type="match status" value="1"/>
</dbReference>
<evidence type="ECO:0000313" key="2">
    <source>
        <dbReference type="EMBL" id="KAF2798698.1"/>
    </source>
</evidence>
<gene>
    <name evidence="2" type="ORF">K505DRAFT_232682</name>
</gene>
<dbReference type="GO" id="GO:0005737">
    <property type="term" value="C:cytoplasm"/>
    <property type="evidence" value="ECO:0007669"/>
    <property type="project" value="TreeGrafter"/>
</dbReference>
<evidence type="ECO:0000313" key="3">
    <source>
        <dbReference type="Proteomes" id="UP000799757"/>
    </source>
</evidence>
<name>A0A6A6XR70_9PLEO</name>
<dbReference type="EMBL" id="MU001778">
    <property type="protein sequence ID" value="KAF2798698.1"/>
    <property type="molecule type" value="Genomic_DNA"/>
</dbReference>
<dbReference type="GO" id="GO:0005524">
    <property type="term" value="F:ATP binding"/>
    <property type="evidence" value="ECO:0007669"/>
    <property type="project" value="InterPro"/>
</dbReference>
<keyword evidence="2" id="KW-0418">Kinase</keyword>
<dbReference type="PANTHER" id="PTHR44167">
    <property type="entry name" value="OVARIAN-SPECIFIC SERINE/THREONINE-PROTEIN KINASE LOK-RELATED"/>
    <property type="match status" value="1"/>
</dbReference>
<dbReference type="InterPro" id="IPR011009">
    <property type="entry name" value="Kinase-like_dom_sf"/>
</dbReference>
<dbReference type="OrthoDB" id="4062651at2759"/>
<proteinExistence type="predicted"/>
<dbReference type="InterPro" id="IPR000719">
    <property type="entry name" value="Prot_kinase_dom"/>
</dbReference>
<dbReference type="GO" id="GO:0051598">
    <property type="term" value="P:meiotic recombination checkpoint signaling"/>
    <property type="evidence" value="ECO:0007669"/>
    <property type="project" value="TreeGrafter"/>
</dbReference>
<dbReference type="AlphaFoldDB" id="A0A6A6XR70"/>
<dbReference type="Proteomes" id="UP000799757">
    <property type="component" value="Unassembled WGS sequence"/>
</dbReference>
<accession>A0A6A6XR70</accession>
<keyword evidence="3" id="KW-1185">Reference proteome</keyword>
<dbReference type="Gene3D" id="3.30.200.20">
    <property type="entry name" value="Phosphorylase Kinase, domain 1"/>
    <property type="match status" value="1"/>
</dbReference>
<dbReference type="Pfam" id="PF00069">
    <property type="entry name" value="Pkinase"/>
    <property type="match status" value="1"/>
</dbReference>
<dbReference type="GO" id="GO:0004674">
    <property type="term" value="F:protein serine/threonine kinase activity"/>
    <property type="evidence" value="ECO:0007669"/>
    <property type="project" value="TreeGrafter"/>
</dbReference>
<dbReference type="GO" id="GO:0005634">
    <property type="term" value="C:nucleus"/>
    <property type="evidence" value="ECO:0007669"/>
    <property type="project" value="TreeGrafter"/>
</dbReference>
<dbReference type="InterPro" id="IPR008271">
    <property type="entry name" value="Ser/Thr_kinase_AS"/>
</dbReference>
<feature type="domain" description="Protein kinase" evidence="1">
    <location>
        <begin position="165"/>
        <end position="435"/>
    </location>
</feature>
<reference evidence="2" key="1">
    <citation type="journal article" date="2020" name="Stud. Mycol.">
        <title>101 Dothideomycetes genomes: a test case for predicting lifestyles and emergence of pathogens.</title>
        <authorList>
            <person name="Haridas S."/>
            <person name="Albert R."/>
            <person name="Binder M."/>
            <person name="Bloem J."/>
            <person name="Labutti K."/>
            <person name="Salamov A."/>
            <person name="Andreopoulos B."/>
            <person name="Baker S."/>
            <person name="Barry K."/>
            <person name="Bills G."/>
            <person name="Bluhm B."/>
            <person name="Cannon C."/>
            <person name="Castanera R."/>
            <person name="Culley D."/>
            <person name="Daum C."/>
            <person name="Ezra D."/>
            <person name="Gonzalez J."/>
            <person name="Henrissat B."/>
            <person name="Kuo A."/>
            <person name="Liang C."/>
            <person name="Lipzen A."/>
            <person name="Lutzoni F."/>
            <person name="Magnuson J."/>
            <person name="Mondo S."/>
            <person name="Nolan M."/>
            <person name="Ohm R."/>
            <person name="Pangilinan J."/>
            <person name="Park H.-J."/>
            <person name="Ramirez L."/>
            <person name="Alfaro M."/>
            <person name="Sun H."/>
            <person name="Tritt A."/>
            <person name="Yoshinaga Y."/>
            <person name="Zwiers L.-H."/>
            <person name="Turgeon B."/>
            <person name="Goodwin S."/>
            <person name="Spatafora J."/>
            <person name="Crous P."/>
            <person name="Grigoriev I."/>
        </authorList>
    </citation>
    <scope>NUCLEOTIDE SEQUENCE</scope>
    <source>
        <strain evidence="2">CBS 109.77</strain>
    </source>
</reference>
<protein>
    <submittedName>
        <fullName evidence="2">Kinase-like protein</fullName>
    </submittedName>
</protein>
<evidence type="ECO:0000259" key="1">
    <source>
        <dbReference type="PROSITE" id="PS50011"/>
    </source>
</evidence>
<dbReference type="PROSITE" id="PS00108">
    <property type="entry name" value="PROTEIN_KINASE_ST"/>
    <property type="match status" value="1"/>
</dbReference>
<keyword evidence="2" id="KW-0808">Transferase</keyword>